<dbReference type="PANTHER" id="PTHR11365:SF23">
    <property type="entry name" value="HYPOTHETICAL 5-OXOPROLINASE (EUROFUNG)-RELATED"/>
    <property type="match status" value="1"/>
</dbReference>
<dbReference type="InterPro" id="IPR043129">
    <property type="entry name" value="ATPase_NBD"/>
</dbReference>
<evidence type="ECO:0000313" key="7">
    <source>
        <dbReference type="Proteomes" id="UP000254701"/>
    </source>
</evidence>
<feature type="domain" description="Hydantoinase B/oxoprolinase" evidence="3">
    <location>
        <begin position="720"/>
        <end position="1237"/>
    </location>
</feature>
<dbReference type="InterPro" id="IPR045079">
    <property type="entry name" value="Oxoprolinase-like"/>
</dbReference>
<comment type="similarity">
    <text evidence="1">Belongs to the oxoprolinase family.</text>
</comment>
<dbReference type="InterPro" id="IPR049517">
    <property type="entry name" value="ACX-like_C"/>
</dbReference>
<dbReference type="GO" id="GO:0005829">
    <property type="term" value="C:cytosol"/>
    <property type="evidence" value="ECO:0007669"/>
    <property type="project" value="TreeGrafter"/>
</dbReference>
<sequence>MSDLPNRWRVGFDIGGTFTDFVLYDSQNHSVTLHKRLTTPHDPSQAALLGLQELLDLQSIKHSDVSEIVHGTTLVTNAVIERKGAPVGLITTRGFRDLLEMGTEQRYDIYDLFVSFPDPMVSRDLRLEVDERMNASGEVETALDEAQVLQAAKALVAQGCEAVAIAFMHSYANSAHERRAADIIRAAFPELSISISSEVVAEMGEYQRIVTTCANAFVQPLMHRYLTKLEKSLRGAGFAGALRLMHSAGGLMSLETARDFPIRLLESGPAGGGLATALFGKAAGLSDVISFDMGGTTAKACMIEDGRAEISPMMEAARVHRFVKGSGLPIKAPVIEMIEIGAGGGSIAAIDDVGLLKVGPHSASSDPGPACYGMGGKQPTVTDANLTLGYYDPNFFLGGRMKLDLEAARAAIARVAEPLNLTIEEAALGIHKVVVESMASAARVHLVERGKDPREYSMVGFGGAGPAHAVDVARAMGISSVLIPPASGAASALGFLAAPLSFEGVRSLRVELKSGFDTDAVNGVLTALEDEGRHQLTRSGIAAADIVVERSADMRLVGQMHDISVQLPTSTLGEADLPAIREAFVRAYSARYAEPFEGARFESVNFRVRVAGPTPQLSLTGATGGGDTAARIKGHRICWFDEGKFETAVYDRYALRSGDTIPGPAIIEERESTTVVGPSDSVTIDAGQNLCVQVGALKAADAFVTDDMTRAEAVARIKGDPIGLEIMWSRLVNVVEEMWLTVCRTAFSLVIAEAQDFACELLDKDGETLAHSPRAMPVFNLTLPRAVKALLARYPAETLKPGDVLITNDPWLCAGHLFDIAIVTPAFRNGKLVGLMGTVGHVSDIGGTKDSLHAREIYEEGLQIPPMKIFEEGRPNETLIQLIRQNVRNGEQVLGDIFSFVAANKLGAERLDAFMHDYGMHDLGALAEVVQGLSEKAMRDAIRALPDGEYRSVITNNPLGETITYPVLVKVEGDSITVDFDGAPPQLPQGGLNSTLNYTAAHATYPLKCMLTPAVRGNAGCYRPFTVTAPEGSILNPTYPAAVNLRTRTGWYLAPNIFAALASASPEMVQSFTGLAVAANVYGQTKDGQFYSDMLFCGGGQGGSERGDGHSSLLWPTSAANTSIELMESRVPVLVLEKAFRADSGGAGKMRGGLGQVVRFRKRDEDGLEMLVSVYPEGVDNPIDGLFGGQAGGGARGRVLSTDGRVLRDCGTGELVSLHRTDQVVELVLAGGSGYGNSAERAPAAISRDLALGFVTPDHVALNYRHEPGTSGTVAPQENVAWA</sequence>
<dbReference type="EMBL" id="UFSM01000001">
    <property type="protein sequence ID" value="SUU89081.1"/>
    <property type="molecule type" value="Genomic_DNA"/>
</dbReference>
<evidence type="ECO:0000256" key="1">
    <source>
        <dbReference type="ARBA" id="ARBA00010403"/>
    </source>
</evidence>
<evidence type="ECO:0000259" key="5">
    <source>
        <dbReference type="Pfam" id="PF19278"/>
    </source>
</evidence>
<dbReference type="InterPro" id="IPR002821">
    <property type="entry name" value="Hydantoinase_A"/>
</dbReference>
<dbReference type="GO" id="GO:0018710">
    <property type="term" value="F:acetone carboxylase activity"/>
    <property type="evidence" value="ECO:0007669"/>
    <property type="project" value="UniProtKB-EC"/>
</dbReference>
<dbReference type="Proteomes" id="UP000254701">
    <property type="component" value="Unassembled WGS sequence"/>
</dbReference>
<dbReference type="InterPro" id="IPR008040">
    <property type="entry name" value="Hydant_A_N"/>
</dbReference>
<dbReference type="Pfam" id="PF02538">
    <property type="entry name" value="Hydantoinase_B"/>
    <property type="match status" value="1"/>
</dbReference>
<evidence type="ECO:0000259" key="4">
    <source>
        <dbReference type="Pfam" id="PF05378"/>
    </source>
</evidence>
<organism evidence="6 7">
    <name type="scientific">Aminobacter aminovorans</name>
    <name type="common">Chelatobacter heintzii</name>
    <dbReference type="NCBI Taxonomy" id="83263"/>
    <lineage>
        <taxon>Bacteria</taxon>
        <taxon>Pseudomonadati</taxon>
        <taxon>Pseudomonadota</taxon>
        <taxon>Alphaproteobacteria</taxon>
        <taxon>Hyphomicrobiales</taxon>
        <taxon>Phyllobacteriaceae</taxon>
        <taxon>Aminobacter</taxon>
    </lineage>
</organism>
<dbReference type="InterPro" id="IPR003692">
    <property type="entry name" value="Hydantoinase_B"/>
</dbReference>
<feature type="domain" description="Hydantoinase A/oxoprolinase" evidence="2">
    <location>
        <begin position="208"/>
        <end position="501"/>
    </location>
</feature>
<dbReference type="EC" id="6.4.1.6" evidence="6"/>
<evidence type="ECO:0000259" key="2">
    <source>
        <dbReference type="Pfam" id="PF01968"/>
    </source>
</evidence>
<dbReference type="Pfam" id="PF19278">
    <property type="entry name" value="Hydant_A_C"/>
    <property type="match status" value="1"/>
</dbReference>
<gene>
    <name evidence="6" type="primary">acxA_3</name>
    <name evidence="6" type="ORF">NCTC10684_02314</name>
</gene>
<dbReference type="OrthoDB" id="9759608at2"/>
<dbReference type="GO" id="GO:0006749">
    <property type="term" value="P:glutathione metabolic process"/>
    <property type="evidence" value="ECO:0007669"/>
    <property type="project" value="TreeGrafter"/>
</dbReference>
<evidence type="ECO:0000313" key="6">
    <source>
        <dbReference type="EMBL" id="SUU89081.1"/>
    </source>
</evidence>
<dbReference type="GO" id="GO:0017168">
    <property type="term" value="F:5-oxoprolinase (ATP-hydrolyzing) activity"/>
    <property type="evidence" value="ECO:0007669"/>
    <property type="project" value="TreeGrafter"/>
</dbReference>
<dbReference type="RefSeq" id="WP_115731309.1">
    <property type="nucleotide sequence ID" value="NZ_BAAAVY010000019.1"/>
</dbReference>
<dbReference type="PANTHER" id="PTHR11365">
    <property type="entry name" value="5-OXOPROLINASE RELATED"/>
    <property type="match status" value="1"/>
</dbReference>
<evidence type="ECO:0000259" key="3">
    <source>
        <dbReference type="Pfam" id="PF02538"/>
    </source>
</evidence>
<dbReference type="SUPFAM" id="SSF53067">
    <property type="entry name" value="Actin-like ATPase domain"/>
    <property type="match status" value="1"/>
</dbReference>
<protein>
    <submittedName>
        <fullName evidence="6">Acetone carboxylase beta subunit</fullName>
        <ecNumber evidence="6">6.4.1.6</ecNumber>
    </submittedName>
</protein>
<dbReference type="Pfam" id="PF05378">
    <property type="entry name" value="Hydant_A_N"/>
    <property type="match status" value="1"/>
</dbReference>
<name>A0A380WJI9_AMIAI</name>
<dbReference type="Pfam" id="PF01968">
    <property type="entry name" value="Hydantoinase_A"/>
    <property type="match status" value="1"/>
</dbReference>
<keyword evidence="6" id="KW-0436">Ligase</keyword>
<reference evidence="6 7" key="1">
    <citation type="submission" date="2018-06" db="EMBL/GenBank/DDBJ databases">
        <authorList>
            <consortium name="Pathogen Informatics"/>
            <person name="Doyle S."/>
        </authorList>
    </citation>
    <scope>NUCLEOTIDE SEQUENCE [LARGE SCALE GENOMIC DNA]</scope>
    <source>
        <strain evidence="6 7">NCTC10684</strain>
    </source>
</reference>
<feature type="domain" description="Acetophenone carboxylase-like C-terminal" evidence="5">
    <location>
        <begin position="520"/>
        <end position="686"/>
    </location>
</feature>
<accession>A0A380WJI9</accession>
<feature type="domain" description="Hydantoinase/oxoprolinase N-terminal" evidence="4">
    <location>
        <begin position="9"/>
        <end position="186"/>
    </location>
</feature>
<proteinExistence type="inferred from homology"/>